<evidence type="ECO:0000313" key="7">
    <source>
        <dbReference type="EMBL" id="GGZ91183.1"/>
    </source>
</evidence>
<proteinExistence type="inferred from homology"/>
<reference evidence="7" key="1">
    <citation type="journal article" date="2014" name="Int. J. Syst. Evol. Microbiol.">
        <title>Complete genome sequence of Corynebacterium casei LMG S-19264T (=DSM 44701T), isolated from a smear-ripened cheese.</title>
        <authorList>
            <consortium name="US DOE Joint Genome Institute (JGI-PGF)"/>
            <person name="Walter F."/>
            <person name="Albersmeier A."/>
            <person name="Kalinowski J."/>
            <person name="Ruckert C."/>
        </authorList>
    </citation>
    <scope>NUCLEOTIDE SEQUENCE</scope>
    <source>
        <strain evidence="7">KCTC 32422</strain>
    </source>
</reference>
<comment type="subcellular location">
    <subcellularLocation>
        <location evidence="1 6">Membrane</location>
        <topology evidence="1 6">Multi-pass membrane protein</topology>
    </subcellularLocation>
</comment>
<evidence type="ECO:0000256" key="4">
    <source>
        <dbReference type="ARBA" id="ARBA00022989"/>
    </source>
</evidence>
<dbReference type="AlphaFoldDB" id="A0A918VEC5"/>
<dbReference type="Proteomes" id="UP000634139">
    <property type="component" value="Unassembled WGS sequence"/>
</dbReference>
<keyword evidence="4 6" id="KW-1133">Transmembrane helix</keyword>
<accession>A0A918VEC5</accession>
<feature type="transmembrane region" description="Helical" evidence="6">
    <location>
        <begin position="72"/>
        <end position="89"/>
    </location>
</feature>
<feature type="transmembrane region" description="Helical" evidence="6">
    <location>
        <begin position="40"/>
        <end position="60"/>
    </location>
</feature>
<dbReference type="PANTHER" id="PTHR12608">
    <property type="entry name" value="TRANSMEMBRANE PROTEIN HTP-1 RELATED"/>
    <property type="match status" value="1"/>
</dbReference>
<dbReference type="GO" id="GO:0016020">
    <property type="term" value="C:membrane"/>
    <property type="evidence" value="ECO:0007669"/>
    <property type="project" value="UniProtKB-SubCell"/>
</dbReference>
<sequence>MIPDPLSIFTASTAVVALAEIGDKTMLLAIVLAARLRAHWQILAGILVATLANHGLAALIGQEVAGLLDAPWFRTAVALGFIAMAAWTLVPDKLDDDEDSFAHRGGAFLTTLVAFFLVEMGDKTQIATIALGAQYQDVVIVAAGTTLGMMLANAPAVFLGEELVKRVSLNATRIAAALLFLVLGLWQLAGIFGWL</sequence>
<keyword evidence="5 6" id="KW-0472">Membrane</keyword>
<evidence type="ECO:0000256" key="5">
    <source>
        <dbReference type="ARBA" id="ARBA00023136"/>
    </source>
</evidence>
<reference evidence="7" key="2">
    <citation type="submission" date="2020-09" db="EMBL/GenBank/DDBJ databases">
        <authorList>
            <person name="Sun Q."/>
            <person name="Kim S."/>
        </authorList>
    </citation>
    <scope>NUCLEOTIDE SEQUENCE</scope>
    <source>
        <strain evidence="7">KCTC 32422</strain>
    </source>
</reference>
<dbReference type="Pfam" id="PF01169">
    <property type="entry name" value="GDT1"/>
    <property type="match status" value="2"/>
</dbReference>
<evidence type="ECO:0000313" key="8">
    <source>
        <dbReference type="Proteomes" id="UP000634139"/>
    </source>
</evidence>
<dbReference type="RefSeq" id="WP_189539136.1">
    <property type="nucleotide sequence ID" value="NZ_BMZD01000002.1"/>
</dbReference>
<comment type="caution">
    <text evidence="7">The sequence shown here is derived from an EMBL/GenBank/DDBJ whole genome shotgun (WGS) entry which is preliminary data.</text>
</comment>
<feature type="transmembrane region" description="Helical" evidence="6">
    <location>
        <begin position="138"/>
        <end position="159"/>
    </location>
</feature>
<dbReference type="InterPro" id="IPR001727">
    <property type="entry name" value="GDT1-like"/>
</dbReference>
<comment type="similarity">
    <text evidence="2 6">Belongs to the GDT1 family.</text>
</comment>
<dbReference type="PANTHER" id="PTHR12608:SF1">
    <property type="entry name" value="TRANSMEMBRANE PROTEIN 165"/>
    <property type="match status" value="1"/>
</dbReference>
<dbReference type="GO" id="GO:0046873">
    <property type="term" value="F:metal ion transmembrane transporter activity"/>
    <property type="evidence" value="ECO:0007669"/>
    <property type="project" value="InterPro"/>
</dbReference>
<evidence type="ECO:0000256" key="2">
    <source>
        <dbReference type="ARBA" id="ARBA00009190"/>
    </source>
</evidence>
<protein>
    <recommendedName>
        <fullName evidence="6">GDT1 family protein</fullName>
    </recommendedName>
</protein>
<keyword evidence="3 6" id="KW-0812">Transmembrane</keyword>
<evidence type="ECO:0000256" key="3">
    <source>
        <dbReference type="ARBA" id="ARBA00022692"/>
    </source>
</evidence>
<keyword evidence="8" id="KW-1185">Reference proteome</keyword>
<feature type="transmembrane region" description="Helical" evidence="6">
    <location>
        <begin position="101"/>
        <end position="118"/>
    </location>
</feature>
<evidence type="ECO:0000256" key="6">
    <source>
        <dbReference type="RuleBase" id="RU365102"/>
    </source>
</evidence>
<organism evidence="7 8">
    <name type="scientific">Novosphingobium arvoryzae</name>
    <dbReference type="NCBI Taxonomy" id="1256514"/>
    <lineage>
        <taxon>Bacteria</taxon>
        <taxon>Pseudomonadati</taxon>
        <taxon>Pseudomonadota</taxon>
        <taxon>Alphaproteobacteria</taxon>
        <taxon>Sphingomonadales</taxon>
        <taxon>Sphingomonadaceae</taxon>
        <taxon>Novosphingobium</taxon>
    </lineage>
</organism>
<evidence type="ECO:0000256" key="1">
    <source>
        <dbReference type="ARBA" id="ARBA00004141"/>
    </source>
</evidence>
<feature type="transmembrane region" description="Helical" evidence="6">
    <location>
        <begin position="171"/>
        <end position="194"/>
    </location>
</feature>
<dbReference type="EMBL" id="BMZD01000002">
    <property type="protein sequence ID" value="GGZ91183.1"/>
    <property type="molecule type" value="Genomic_DNA"/>
</dbReference>
<gene>
    <name evidence="7" type="ORF">GCM10011617_07910</name>
</gene>
<name>A0A918VEC5_9SPHN</name>